<name>A0A834HY02_RHYFE</name>
<organism evidence="1 2">
    <name type="scientific">Rhynchophorus ferrugineus</name>
    <name type="common">Red palm weevil</name>
    <name type="synonym">Curculio ferrugineus</name>
    <dbReference type="NCBI Taxonomy" id="354439"/>
    <lineage>
        <taxon>Eukaryota</taxon>
        <taxon>Metazoa</taxon>
        <taxon>Ecdysozoa</taxon>
        <taxon>Arthropoda</taxon>
        <taxon>Hexapoda</taxon>
        <taxon>Insecta</taxon>
        <taxon>Pterygota</taxon>
        <taxon>Neoptera</taxon>
        <taxon>Endopterygota</taxon>
        <taxon>Coleoptera</taxon>
        <taxon>Polyphaga</taxon>
        <taxon>Cucujiformia</taxon>
        <taxon>Curculionidae</taxon>
        <taxon>Dryophthorinae</taxon>
        <taxon>Rhynchophorus</taxon>
    </lineage>
</organism>
<dbReference type="PANTHER" id="PTHR12890">
    <property type="entry name" value="DREV PROTEIN"/>
    <property type="match status" value="1"/>
</dbReference>
<evidence type="ECO:0000313" key="1">
    <source>
        <dbReference type="EMBL" id="KAF7270605.1"/>
    </source>
</evidence>
<dbReference type="AlphaFoldDB" id="A0A834HY02"/>
<dbReference type="InterPro" id="IPR007884">
    <property type="entry name" value="METL9"/>
</dbReference>
<protein>
    <submittedName>
        <fullName evidence="1">Uncharacterized protein</fullName>
    </submittedName>
</protein>
<dbReference type="PANTHER" id="PTHR12890:SF0">
    <property type="entry name" value="PROTEIN-L-HISTIDINE N-PROS-METHYLTRANSFERASE"/>
    <property type="match status" value="1"/>
</dbReference>
<dbReference type="GO" id="GO:0106370">
    <property type="term" value="F:protein-L-histidine N-pros-methyltransferase activity"/>
    <property type="evidence" value="ECO:0007669"/>
    <property type="project" value="InterPro"/>
</dbReference>
<proteinExistence type="predicted"/>
<dbReference type="EMBL" id="JAACXV010014075">
    <property type="protein sequence ID" value="KAF7270605.1"/>
    <property type="molecule type" value="Genomic_DNA"/>
</dbReference>
<evidence type="ECO:0000313" key="2">
    <source>
        <dbReference type="Proteomes" id="UP000625711"/>
    </source>
</evidence>
<accession>A0A834HY02</accession>
<dbReference type="OrthoDB" id="199041at2759"/>
<reference evidence="1" key="1">
    <citation type="submission" date="2020-08" db="EMBL/GenBank/DDBJ databases">
        <title>Genome sequencing and assembly of the red palm weevil Rhynchophorus ferrugineus.</title>
        <authorList>
            <person name="Dias G.B."/>
            <person name="Bergman C.M."/>
            <person name="Manee M."/>
        </authorList>
    </citation>
    <scope>NUCLEOTIDE SEQUENCE</scope>
    <source>
        <strain evidence="1">AA-2017</strain>
        <tissue evidence="1">Whole larva</tissue>
    </source>
</reference>
<dbReference type="Proteomes" id="UP000625711">
    <property type="component" value="Unassembled WGS sequence"/>
</dbReference>
<comment type="caution">
    <text evidence="1">The sequence shown here is derived from an EMBL/GenBank/DDBJ whole genome shotgun (WGS) entry which is preliminary data.</text>
</comment>
<keyword evidence="2" id="KW-1185">Reference proteome</keyword>
<gene>
    <name evidence="1" type="ORF">GWI33_016402</name>
</gene>
<dbReference type="Pfam" id="PF05219">
    <property type="entry name" value="DREV"/>
    <property type="match status" value="1"/>
</dbReference>
<sequence length="79" mass="9393">MRLIFQSHFTKLKLQWYNCDLTKLPKDIAQKFVQLGPDQDTVDFLEESERKSDWIFTQLWHALVKLFLGLFMTQTSING</sequence>